<dbReference type="HOGENOM" id="CLU_035814_2_0_6"/>
<evidence type="ECO:0000313" key="3">
    <source>
        <dbReference type="Proteomes" id="UP000000658"/>
    </source>
</evidence>
<dbReference type="GO" id="GO:0005524">
    <property type="term" value="F:ATP binding"/>
    <property type="evidence" value="ECO:0007669"/>
    <property type="project" value="InterPro"/>
</dbReference>
<dbReference type="InterPro" id="IPR003959">
    <property type="entry name" value="ATPase_AAA_core"/>
</dbReference>
<dbReference type="EMBL" id="CT573326">
    <property type="protein sequence ID" value="CAK13552.1"/>
    <property type="molecule type" value="Genomic_DNA"/>
</dbReference>
<dbReference type="KEGG" id="pen:PSEEN0610"/>
<sequence>MGFLPHFPVCSDRTYLGNVSCAISPLGARESTGRDVWAKKVYRSACKFAGLGRKDMSERDPLKSTDAGTVQLNRMAIDNFKSLVGFTMSLTKFTCLIGLNGAGKSTILQAMDFLSQQMRGDLAGWLKSREWKAIDLKSKLSKSSNITFELECDLQGESLVWRGSFNRTLLRCTQESIEIDGVLVMKVDDGRFLVERDEEGDPLTGDIAFEYQGSVLSRLREESVSGRLLVFKHFIATITSLDALSPQHLRRKSRETDGGLGFAGEKFSSFLHALPDAHKLKLRELLSGPYPQVQGIDLSALRAGWKSLSILERYADHRFSTEARHMNDGMLRLMAIIAETLSDHQFMLFDEVENGIHPEVIEFLLDHLVSTPQQVMVTTHSPMVLNYLEDDIARGGVQLIYKTHEGKTRAVSFFNIPAMAEKLTVMGPGEVFVDTNLVALNQDLVRTNGGA</sequence>
<gene>
    <name evidence="2" type="ordered locus">PSEEN0610</name>
</gene>
<dbReference type="SUPFAM" id="SSF52540">
    <property type="entry name" value="P-loop containing nucleoside triphosphate hydrolases"/>
    <property type="match status" value="1"/>
</dbReference>
<dbReference type="GO" id="GO:0016887">
    <property type="term" value="F:ATP hydrolysis activity"/>
    <property type="evidence" value="ECO:0007669"/>
    <property type="project" value="InterPro"/>
</dbReference>
<evidence type="ECO:0000259" key="1">
    <source>
        <dbReference type="Pfam" id="PF13304"/>
    </source>
</evidence>
<dbReference type="Gene3D" id="3.40.50.300">
    <property type="entry name" value="P-loop containing nucleotide triphosphate hydrolases"/>
    <property type="match status" value="2"/>
</dbReference>
<dbReference type="AlphaFoldDB" id="Q1IFK2"/>
<reference evidence="2 3" key="1">
    <citation type="journal article" date="2006" name="Nat. Biotechnol.">
        <title>Complete genome sequence of the entomopathogenic and metabolically versatile soil bacterium Pseudomonas entomophila.</title>
        <authorList>
            <person name="Vodovar N."/>
            <person name="Vallenet D."/>
            <person name="Cruveiller S."/>
            <person name="Rouy Z."/>
            <person name="Barbe V."/>
            <person name="Acosta C."/>
            <person name="Cattolico L."/>
            <person name="Jubin C."/>
            <person name="Lajus A."/>
            <person name="Segurens B."/>
            <person name="Vacherie B."/>
            <person name="Wincker P."/>
            <person name="Weissenbach J."/>
            <person name="Lemaitre B."/>
            <person name="Medigue C."/>
            <person name="Boccard F."/>
        </authorList>
    </citation>
    <scope>NUCLEOTIDE SEQUENCE [LARGE SCALE GENOMIC DNA]</scope>
    <source>
        <strain evidence="2 3">L48</strain>
    </source>
</reference>
<protein>
    <recommendedName>
        <fullName evidence="1">ATPase AAA-type core domain-containing protein</fullName>
    </recommendedName>
</protein>
<dbReference type="PANTHER" id="PTHR43581">
    <property type="entry name" value="ATP/GTP PHOSPHATASE"/>
    <property type="match status" value="1"/>
</dbReference>
<dbReference type="Proteomes" id="UP000000658">
    <property type="component" value="Chromosome"/>
</dbReference>
<name>Q1IFK2_PSEE4</name>
<proteinExistence type="predicted"/>
<dbReference type="eggNOG" id="COG4637">
    <property type="taxonomic scope" value="Bacteria"/>
</dbReference>
<dbReference type="InterPro" id="IPR051396">
    <property type="entry name" value="Bact_Antivir_Def_Nuclease"/>
</dbReference>
<dbReference type="Pfam" id="PF13304">
    <property type="entry name" value="AAA_21"/>
    <property type="match status" value="1"/>
</dbReference>
<evidence type="ECO:0000313" key="2">
    <source>
        <dbReference type="EMBL" id="CAK13552.1"/>
    </source>
</evidence>
<dbReference type="PANTHER" id="PTHR43581:SF4">
    <property type="entry name" value="ATP_GTP PHOSPHATASE"/>
    <property type="match status" value="1"/>
</dbReference>
<feature type="domain" description="ATPase AAA-type core" evidence="1">
    <location>
        <begin position="93"/>
        <end position="385"/>
    </location>
</feature>
<organism evidence="2 3">
    <name type="scientific">Pseudomonas entomophila (strain L48)</name>
    <dbReference type="NCBI Taxonomy" id="384676"/>
    <lineage>
        <taxon>Bacteria</taxon>
        <taxon>Pseudomonadati</taxon>
        <taxon>Pseudomonadota</taxon>
        <taxon>Gammaproteobacteria</taxon>
        <taxon>Pseudomonadales</taxon>
        <taxon>Pseudomonadaceae</taxon>
        <taxon>Pseudomonas</taxon>
    </lineage>
</organism>
<dbReference type="InterPro" id="IPR027417">
    <property type="entry name" value="P-loop_NTPase"/>
</dbReference>
<accession>Q1IFK2</accession>